<sequence length="316" mass="35891">MLNTKTLSDDSNDVLSDYQSNNNEEGKFPTSDFDVDEKAKIPRNVGRKEYDQIVRDGNQVKLEVGSEFASAQHFRDVLKNFIIQEGFEVKREKNEKAKVTVVCKVEGCPWRIHASPADGGATFRIKTFQPEYSFVRLDKNVEANSTWIVEKLSKTLKTNLDVKLDSLQSELWETYGIECSKRRLYRAKNKSREKQEGNHGESYGKLSTYVEQVRKTNPGSIMKMQYEWMQSSVNPCVKRMFICFNAIQNGFQAGCRPFIVLDGFHLEGPHGGMLLSAVALDGNCGLYLLAFAIVKGETKANWSFFLHHLYTVLGNA</sequence>
<dbReference type="InterPro" id="IPR004332">
    <property type="entry name" value="Transposase_MuDR"/>
</dbReference>
<proteinExistence type="predicted"/>
<keyword evidence="4" id="KW-1185">Reference proteome</keyword>
<dbReference type="PANTHER" id="PTHR31973:SF187">
    <property type="entry name" value="MUTATOR TRANSPOSASE MUDRA PROTEIN"/>
    <property type="match status" value="1"/>
</dbReference>
<dbReference type="AlphaFoldDB" id="A0AAP0RQH9"/>
<accession>A0AAP0RQH9</accession>
<name>A0AAP0RQH9_LIQFO</name>
<dbReference type="PANTHER" id="PTHR31973">
    <property type="entry name" value="POLYPROTEIN, PUTATIVE-RELATED"/>
    <property type="match status" value="1"/>
</dbReference>
<feature type="region of interest" description="Disordered" evidence="1">
    <location>
        <begin position="1"/>
        <end position="32"/>
    </location>
</feature>
<organism evidence="3 4">
    <name type="scientific">Liquidambar formosana</name>
    <name type="common">Formosan gum</name>
    <dbReference type="NCBI Taxonomy" id="63359"/>
    <lineage>
        <taxon>Eukaryota</taxon>
        <taxon>Viridiplantae</taxon>
        <taxon>Streptophyta</taxon>
        <taxon>Embryophyta</taxon>
        <taxon>Tracheophyta</taxon>
        <taxon>Spermatophyta</taxon>
        <taxon>Magnoliopsida</taxon>
        <taxon>eudicotyledons</taxon>
        <taxon>Gunneridae</taxon>
        <taxon>Pentapetalae</taxon>
        <taxon>Saxifragales</taxon>
        <taxon>Altingiaceae</taxon>
        <taxon>Liquidambar</taxon>
    </lineage>
</organism>
<dbReference type="Pfam" id="PF03108">
    <property type="entry name" value="DBD_Tnp_Mut"/>
    <property type="match status" value="1"/>
</dbReference>
<feature type="domain" description="Transposase MuDR plant" evidence="2">
    <location>
        <begin position="60"/>
        <end position="125"/>
    </location>
</feature>
<evidence type="ECO:0000259" key="2">
    <source>
        <dbReference type="Pfam" id="PF03108"/>
    </source>
</evidence>
<dbReference type="EMBL" id="JBBPBK010000006">
    <property type="protein sequence ID" value="KAK9282711.1"/>
    <property type="molecule type" value="Genomic_DNA"/>
</dbReference>
<evidence type="ECO:0000313" key="4">
    <source>
        <dbReference type="Proteomes" id="UP001415857"/>
    </source>
</evidence>
<evidence type="ECO:0000256" key="1">
    <source>
        <dbReference type="SAM" id="MobiDB-lite"/>
    </source>
</evidence>
<reference evidence="3 4" key="1">
    <citation type="journal article" date="2024" name="Plant J.">
        <title>Genome sequences and population genomics reveal climatic adaptation and genomic divergence between two closely related sweetgum species.</title>
        <authorList>
            <person name="Xu W.Q."/>
            <person name="Ren C.Q."/>
            <person name="Zhang X.Y."/>
            <person name="Comes H.P."/>
            <person name="Liu X.H."/>
            <person name="Li Y.G."/>
            <person name="Kettle C.J."/>
            <person name="Jalonen R."/>
            <person name="Gaisberger H."/>
            <person name="Ma Y.Z."/>
            <person name="Qiu Y.X."/>
        </authorList>
    </citation>
    <scope>NUCLEOTIDE SEQUENCE [LARGE SCALE GENOMIC DNA]</scope>
    <source>
        <strain evidence="3">Hangzhou</strain>
    </source>
</reference>
<protein>
    <recommendedName>
        <fullName evidence="2">Transposase MuDR plant domain-containing protein</fullName>
    </recommendedName>
</protein>
<dbReference type="Proteomes" id="UP001415857">
    <property type="component" value="Unassembled WGS sequence"/>
</dbReference>
<evidence type="ECO:0000313" key="3">
    <source>
        <dbReference type="EMBL" id="KAK9282711.1"/>
    </source>
</evidence>
<gene>
    <name evidence="3" type="ORF">L1049_010931</name>
</gene>
<feature type="compositionally biased region" description="Polar residues" evidence="1">
    <location>
        <begin position="13"/>
        <end position="23"/>
    </location>
</feature>
<comment type="caution">
    <text evidence="3">The sequence shown here is derived from an EMBL/GenBank/DDBJ whole genome shotgun (WGS) entry which is preliminary data.</text>
</comment>